<reference evidence="1 2" key="1">
    <citation type="submission" date="2019-07" db="EMBL/GenBank/DDBJ databases">
        <title>Draft Genome Sequences of Bacteroides pyogenes Strains Isolated from the Uterus Holstein Dairy Cows with Metritis.</title>
        <authorList>
            <person name="Cunha F."/>
            <person name="Galvao K.N."/>
            <person name="Jeon S.J."/>
            <person name="Jeong K.C."/>
        </authorList>
    </citation>
    <scope>NUCLEOTIDE SEQUENCE [LARGE SCALE GENOMIC DNA]</scope>
    <source>
        <strain evidence="1 2">KG-31</strain>
    </source>
</reference>
<gene>
    <name evidence="1" type="ORF">FNJ60_12155</name>
</gene>
<keyword evidence="2" id="KW-1185">Reference proteome</keyword>
<sequence>MSLIASISPAGMALVGNPVRLSVDTDSPATYTIRSGDDTLFTGSGEGKFFVHIQDVLASVVRPAELHNESPDVLLPAPGFSREVSVRVTNTAGDSRDLTLKVYLGGVSKRMLRHLHEQNKSIFLLKLMNPEANFFLTTRTSGKLITLRETEIHPLSFIYPDGGVLKVVAGGVTTTLVGVAGQPYALNLYRLRAKLFAENHVLASVFDIMIGDTKSCTIVLTPGSISRERYLLEFLNSYGAYERIEVTGTGSIKRESDEDEKPFLSYDEIIDDYVESWERTSGRETMAVESGYRTPDELAHLIDMLSSDDVKILGIAGRNIRVSATAENLVRAARSTAPESIKLTLRFADSEQRYSASLTEENFGSPRIHTKHFSQQFN</sequence>
<dbReference type="AlphaFoldDB" id="A0A5D3E901"/>
<dbReference type="EMBL" id="VKLW01000031">
    <property type="protein sequence ID" value="TYK32372.1"/>
    <property type="molecule type" value="Genomic_DNA"/>
</dbReference>
<comment type="caution">
    <text evidence="1">The sequence shown here is derived from an EMBL/GenBank/DDBJ whole genome shotgun (WGS) entry which is preliminary data.</text>
</comment>
<proteinExistence type="predicted"/>
<name>A0A5D3E901_9BACE</name>
<protein>
    <submittedName>
        <fullName evidence="1">Uncharacterized protein</fullName>
    </submittedName>
</protein>
<organism evidence="1 2">
    <name type="scientific">Bacteroides pyogenes</name>
    <dbReference type="NCBI Taxonomy" id="310300"/>
    <lineage>
        <taxon>Bacteria</taxon>
        <taxon>Pseudomonadati</taxon>
        <taxon>Bacteroidota</taxon>
        <taxon>Bacteroidia</taxon>
        <taxon>Bacteroidales</taxon>
        <taxon>Bacteroidaceae</taxon>
        <taxon>Bacteroides</taxon>
    </lineage>
</organism>
<evidence type="ECO:0000313" key="2">
    <source>
        <dbReference type="Proteomes" id="UP000324383"/>
    </source>
</evidence>
<dbReference type="RefSeq" id="WP_148730756.1">
    <property type="nucleotide sequence ID" value="NZ_VKLW01000031.1"/>
</dbReference>
<accession>A0A5D3E901</accession>
<evidence type="ECO:0000313" key="1">
    <source>
        <dbReference type="EMBL" id="TYK32372.1"/>
    </source>
</evidence>
<dbReference type="Proteomes" id="UP000324383">
    <property type="component" value="Unassembled WGS sequence"/>
</dbReference>